<gene>
    <name evidence="1" type="ORF">DPMN_085403</name>
</gene>
<evidence type="ECO:0000313" key="2">
    <source>
        <dbReference type="Proteomes" id="UP000828390"/>
    </source>
</evidence>
<name>A0A9D3YEZ8_DREPO</name>
<comment type="caution">
    <text evidence="1">The sequence shown here is derived from an EMBL/GenBank/DDBJ whole genome shotgun (WGS) entry which is preliminary data.</text>
</comment>
<evidence type="ECO:0000313" key="1">
    <source>
        <dbReference type="EMBL" id="KAH3697891.1"/>
    </source>
</evidence>
<protein>
    <submittedName>
        <fullName evidence="1">Uncharacterized protein</fullName>
    </submittedName>
</protein>
<keyword evidence="2" id="KW-1185">Reference proteome</keyword>
<accession>A0A9D3YEZ8</accession>
<reference evidence="1" key="2">
    <citation type="submission" date="2020-11" db="EMBL/GenBank/DDBJ databases">
        <authorList>
            <person name="McCartney M.A."/>
            <person name="Auch B."/>
            <person name="Kono T."/>
            <person name="Mallez S."/>
            <person name="Becker A."/>
            <person name="Gohl D.M."/>
            <person name="Silverstein K.A.T."/>
            <person name="Koren S."/>
            <person name="Bechman K.B."/>
            <person name="Herman A."/>
            <person name="Abrahante J.E."/>
            <person name="Garbe J."/>
        </authorList>
    </citation>
    <scope>NUCLEOTIDE SEQUENCE</scope>
    <source>
        <strain evidence="1">Duluth1</strain>
        <tissue evidence="1">Whole animal</tissue>
    </source>
</reference>
<proteinExistence type="predicted"/>
<dbReference type="Proteomes" id="UP000828390">
    <property type="component" value="Unassembled WGS sequence"/>
</dbReference>
<organism evidence="1 2">
    <name type="scientific">Dreissena polymorpha</name>
    <name type="common">Zebra mussel</name>
    <name type="synonym">Mytilus polymorpha</name>
    <dbReference type="NCBI Taxonomy" id="45954"/>
    <lineage>
        <taxon>Eukaryota</taxon>
        <taxon>Metazoa</taxon>
        <taxon>Spiralia</taxon>
        <taxon>Lophotrochozoa</taxon>
        <taxon>Mollusca</taxon>
        <taxon>Bivalvia</taxon>
        <taxon>Autobranchia</taxon>
        <taxon>Heteroconchia</taxon>
        <taxon>Euheterodonta</taxon>
        <taxon>Imparidentia</taxon>
        <taxon>Neoheterodontei</taxon>
        <taxon>Myida</taxon>
        <taxon>Dreissenoidea</taxon>
        <taxon>Dreissenidae</taxon>
        <taxon>Dreissena</taxon>
    </lineage>
</organism>
<sequence>MLRFFTSMSSPGKVVIRLNDYDNDMTDRLLEYDFGRDIFLACHGVHGRRENTRRDIVSDVSVRTIGWSLLASTPMITTPRQIDLAVWIWWWTNPIVGCEKCSIK</sequence>
<reference evidence="1" key="1">
    <citation type="journal article" date="2019" name="bioRxiv">
        <title>The Genome of the Zebra Mussel, Dreissena polymorpha: A Resource for Invasive Species Research.</title>
        <authorList>
            <person name="McCartney M.A."/>
            <person name="Auch B."/>
            <person name="Kono T."/>
            <person name="Mallez S."/>
            <person name="Zhang Y."/>
            <person name="Obille A."/>
            <person name="Becker A."/>
            <person name="Abrahante J.E."/>
            <person name="Garbe J."/>
            <person name="Badalamenti J.P."/>
            <person name="Herman A."/>
            <person name="Mangelson H."/>
            <person name="Liachko I."/>
            <person name="Sullivan S."/>
            <person name="Sone E.D."/>
            <person name="Koren S."/>
            <person name="Silverstein K.A.T."/>
            <person name="Beckman K.B."/>
            <person name="Gohl D.M."/>
        </authorList>
    </citation>
    <scope>NUCLEOTIDE SEQUENCE</scope>
    <source>
        <strain evidence="1">Duluth1</strain>
        <tissue evidence="1">Whole animal</tissue>
    </source>
</reference>
<dbReference type="AlphaFoldDB" id="A0A9D3YEZ8"/>
<dbReference type="EMBL" id="JAIWYP010000016">
    <property type="protein sequence ID" value="KAH3697891.1"/>
    <property type="molecule type" value="Genomic_DNA"/>
</dbReference>